<feature type="domain" description="HD Cas3-type" evidence="11">
    <location>
        <begin position="19"/>
        <end position="226"/>
    </location>
</feature>
<dbReference type="Gene3D" id="3.40.50.300">
    <property type="entry name" value="P-loop containing nucleotide triphosphate hydrolases"/>
    <property type="match status" value="2"/>
</dbReference>
<dbReference type="GO" id="GO:0004519">
    <property type="term" value="F:endonuclease activity"/>
    <property type="evidence" value="ECO:0007669"/>
    <property type="project" value="UniProtKB-KW"/>
</dbReference>
<keyword evidence="9" id="KW-0051">Antiviral defense</keyword>
<feature type="region of interest" description="Disordered" evidence="10">
    <location>
        <begin position="410"/>
        <end position="442"/>
    </location>
</feature>
<dbReference type="InterPro" id="IPR054712">
    <property type="entry name" value="Cas3-like_dom"/>
</dbReference>
<dbReference type="Pfam" id="PF22590">
    <property type="entry name" value="Cas3-like_C_2"/>
    <property type="match status" value="1"/>
</dbReference>
<dbReference type="NCBIfam" id="TIGR01596">
    <property type="entry name" value="cas3_HD"/>
    <property type="match status" value="1"/>
</dbReference>
<keyword evidence="5" id="KW-0547">Nucleotide-binding</keyword>
<protein>
    <submittedName>
        <fullName evidence="12">CRISPR-associated endonuclease/helicase Cas3/CRISPR system Cascade subunit CasA</fullName>
    </submittedName>
</protein>
<dbReference type="EMBL" id="FQYL01000012">
    <property type="protein sequence ID" value="SHJ14523.1"/>
    <property type="molecule type" value="Genomic_DNA"/>
</dbReference>
<organism evidence="12 13">
    <name type="scientific">Actinomyces denticolens</name>
    <dbReference type="NCBI Taxonomy" id="52767"/>
    <lineage>
        <taxon>Bacteria</taxon>
        <taxon>Bacillati</taxon>
        <taxon>Actinomycetota</taxon>
        <taxon>Actinomycetes</taxon>
        <taxon>Actinomycetales</taxon>
        <taxon>Actinomycetaceae</taxon>
        <taxon>Actinomyces</taxon>
    </lineage>
</organism>
<dbReference type="Gene3D" id="1.10.3210.30">
    <property type="match status" value="1"/>
</dbReference>
<dbReference type="InterPro" id="IPR027417">
    <property type="entry name" value="P-loop_NTPase"/>
</dbReference>
<dbReference type="PROSITE" id="PS51643">
    <property type="entry name" value="HD_CAS3"/>
    <property type="match status" value="1"/>
</dbReference>
<dbReference type="InterPro" id="IPR006483">
    <property type="entry name" value="CRISPR-assoc_Cas3_HD"/>
</dbReference>
<evidence type="ECO:0000256" key="7">
    <source>
        <dbReference type="ARBA" id="ARBA00022806"/>
    </source>
</evidence>
<evidence type="ECO:0000256" key="1">
    <source>
        <dbReference type="ARBA" id="ARBA00006847"/>
    </source>
</evidence>
<comment type="similarity">
    <text evidence="2">In the central section; belongs to the CRISPR-associated helicase Cas3 family.</text>
</comment>
<reference evidence="12 13" key="1">
    <citation type="submission" date="2016-11" db="EMBL/GenBank/DDBJ databases">
        <authorList>
            <person name="Varghese N."/>
            <person name="Submissions S."/>
        </authorList>
    </citation>
    <scope>NUCLEOTIDE SEQUENCE [LARGE SCALE GENOMIC DNA]</scope>
    <source>
        <strain evidence="12 13">PA</strain>
    </source>
</reference>
<dbReference type="Proteomes" id="UP000184390">
    <property type="component" value="Unassembled WGS sequence"/>
</dbReference>
<evidence type="ECO:0000259" key="11">
    <source>
        <dbReference type="PROSITE" id="PS51643"/>
    </source>
</evidence>
<dbReference type="Pfam" id="PF18019">
    <property type="entry name" value="Cas3_HD"/>
    <property type="match status" value="1"/>
</dbReference>
<comment type="similarity">
    <text evidence="1">In the N-terminal section; belongs to the CRISPR-associated nuclease Cas3-HD family.</text>
</comment>
<sequence length="987" mass="108292">MSLSPAAQRVWAKSGYDPERRRWLPLWLHLLDSAAVAGHLARKWIAPTISDLLEREFSGSTSGLEPAEEFRLLVSWLAGIHDIGKCTPAFSVQVPGLDDQMKEAGLTHAPIDPLERRKVPHALAGQHILEGWLTDARGWTGRSVQALSSVVGAHHGIPANTTMLNDLPGREPLLGDERWTAVQHELLDLVTSRTGAASYLEHWSSRRWSQPFLVELSGLVIVADWIASCEDYFPLVHLDEDGLTWLGPEAHTRRAAQGIARLEIPEPWRPHDDGHSPDHLLTSRFSLPEGSRATDVQAKAVEAARTMALPGMLVIQESTGGGKTEAAQLAAEVLAARTGRSGVLFALPTQATTDAMFARELDWLGRIKESYAADGAPSTFAVALQHGRARLNHEAGRLRRRGWEIHDRLLGGLGGDDPDAPGPRPSDVGRDEDTSSTRASSVEERRRADLAILAWFSGRKKSMLSDFVVTTVDHLLFGAMRAPHLALRHLGLSRKVVIVDEVHSYSTYMNVYLNRALTWLASYGVPVILLSATLSEARSAQMADAYRRGLDLMAGRKPPKTPAPEPVSTPFPCLVSVDPSGAQVEAVSSSGRSSEVHLRRLGREPGLAQLLGEALVDGGCALVVRNTVRRAQETYEELRQVFGEEVSLNHARFTIADRQAKDADLLHRFGPPRSQPRRPHRAIVVATQVVEQSLDVDFDLLVTDLAPIDLILQRMGRLHRHDRPRPSRLTVPTCYIDYLPEPANPKPCLEHGAKTIYGEQDMLLTAAALERVLKGSGTVRTPQDVHQLIEAVYGADAQVPPAWGEALERARATAAQEAASKHDAANGFLLSEPKRAGARADLVDWLHTTASDSEEMARAQVRDGEDSLEVILIERRLVGGQEELRTLPPASGEPGSILPTDRAPDRDVVRTLVMSSVRLPAGLTKGRRMDQAIDELEEIGIRVARAWQDDRDLRGQLFLPLTDGRAQLLGKTLEYDSSTGLKEVREP</sequence>
<keyword evidence="3" id="KW-0540">Nuclease</keyword>
<keyword evidence="12" id="KW-0255">Endonuclease</keyword>
<accession>A0ABY1IGN9</accession>
<dbReference type="PANTHER" id="PTHR47963:SF9">
    <property type="entry name" value="CRISPR-ASSOCIATED ENDONUCLEASE_HELICASE CAS3"/>
    <property type="match status" value="1"/>
</dbReference>
<dbReference type="InterPro" id="IPR050547">
    <property type="entry name" value="DEAD_box_RNA_helicases"/>
</dbReference>
<evidence type="ECO:0000256" key="3">
    <source>
        <dbReference type="ARBA" id="ARBA00022722"/>
    </source>
</evidence>
<evidence type="ECO:0000256" key="6">
    <source>
        <dbReference type="ARBA" id="ARBA00022801"/>
    </source>
</evidence>
<dbReference type="InterPro" id="IPR014001">
    <property type="entry name" value="Helicase_ATP-bd"/>
</dbReference>
<evidence type="ECO:0000256" key="10">
    <source>
        <dbReference type="SAM" id="MobiDB-lite"/>
    </source>
</evidence>
<dbReference type="RefSeq" id="WP_073453923.1">
    <property type="nucleotide sequence ID" value="NZ_FQYL01000012.1"/>
</dbReference>
<dbReference type="PANTHER" id="PTHR47963">
    <property type="entry name" value="DEAD-BOX ATP-DEPENDENT RNA HELICASE 47, MITOCHONDRIAL"/>
    <property type="match status" value="1"/>
</dbReference>
<dbReference type="SUPFAM" id="SSF52540">
    <property type="entry name" value="P-loop containing nucleoside triphosphate hydrolases"/>
    <property type="match status" value="1"/>
</dbReference>
<keyword evidence="8" id="KW-0067">ATP-binding</keyword>
<keyword evidence="6" id="KW-0378">Hydrolase</keyword>
<keyword evidence="7" id="KW-0347">Helicase</keyword>
<proteinExistence type="inferred from homology"/>
<keyword evidence="13" id="KW-1185">Reference proteome</keyword>
<evidence type="ECO:0000256" key="2">
    <source>
        <dbReference type="ARBA" id="ARBA00009046"/>
    </source>
</evidence>
<dbReference type="Pfam" id="PF18395">
    <property type="entry name" value="Cas3_C"/>
    <property type="match status" value="1"/>
</dbReference>
<evidence type="ECO:0000256" key="5">
    <source>
        <dbReference type="ARBA" id="ARBA00022741"/>
    </source>
</evidence>
<dbReference type="NCBIfam" id="TIGR01587">
    <property type="entry name" value="cas3_core"/>
    <property type="match status" value="1"/>
</dbReference>
<feature type="compositionally biased region" description="Basic and acidic residues" evidence="10">
    <location>
        <begin position="427"/>
        <end position="442"/>
    </location>
</feature>
<dbReference type="InterPro" id="IPR006474">
    <property type="entry name" value="Helicase_Cas3_CRISPR-ass_core"/>
</dbReference>
<dbReference type="InterPro" id="IPR038257">
    <property type="entry name" value="CRISPR-assoc_Cas3_HD_sf"/>
</dbReference>
<comment type="caution">
    <text evidence="12">The sequence shown here is derived from an EMBL/GenBank/DDBJ whole genome shotgun (WGS) entry which is preliminary data.</text>
</comment>
<dbReference type="SMART" id="SM00487">
    <property type="entry name" value="DEXDc"/>
    <property type="match status" value="1"/>
</dbReference>
<evidence type="ECO:0000313" key="12">
    <source>
        <dbReference type="EMBL" id="SHJ14523.1"/>
    </source>
</evidence>
<keyword evidence="4" id="KW-0479">Metal-binding</keyword>
<evidence type="ECO:0000256" key="8">
    <source>
        <dbReference type="ARBA" id="ARBA00022840"/>
    </source>
</evidence>
<evidence type="ECO:0000313" key="13">
    <source>
        <dbReference type="Proteomes" id="UP000184390"/>
    </source>
</evidence>
<evidence type="ECO:0000256" key="9">
    <source>
        <dbReference type="ARBA" id="ARBA00023118"/>
    </source>
</evidence>
<name>A0ABY1IGN9_9ACTO</name>
<gene>
    <name evidence="12" type="ORF">SAMN05216246_11264</name>
</gene>
<dbReference type="CDD" id="cd09641">
    <property type="entry name" value="Cas3''_I"/>
    <property type="match status" value="1"/>
</dbReference>
<dbReference type="InterPro" id="IPR041372">
    <property type="entry name" value="Cas3_C"/>
</dbReference>
<evidence type="ECO:0000256" key="4">
    <source>
        <dbReference type="ARBA" id="ARBA00022723"/>
    </source>
</evidence>